<evidence type="ECO:0000313" key="4">
    <source>
        <dbReference type="Proteomes" id="UP000277212"/>
    </source>
</evidence>
<dbReference type="GO" id="GO:0000140">
    <property type="term" value="F:acylglycerone-phosphate reductase (NADP+) activity"/>
    <property type="evidence" value="ECO:0007669"/>
    <property type="project" value="TreeGrafter"/>
</dbReference>
<reference evidence="3 4" key="1">
    <citation type="submission" date="2017-06" db="EMBL/GenBank/DDBJ databases">
        <title>Comparative genomic analysis of Ambrosia Fusariam Clade fungi.</title>
        <authorList>
            <person name="Stajich J.E."/>
            <person name="Carrillo J."/>
            <person name="Kijimoto T."/>
            <person name="Eskalen A."/>
            <person name="O'Donnell K."/>
            <person name="Kasson M."/>
        </authorList>
    </citation>
    <scope>NUCLEOTIDE SEQUENCE [LARGE SCALE GENOMIC DNA]</scope>
    <source>
        <strain evidence="3">UCR3666</strain>
    </source>
</reference>
<dbReference type="GO" id="GO:0005811">
    <property type="term" value="C:lipid droplet"/>
    <property type="evidence" value="ECO:0007669"/>
    <property type="project" value="TreeGrafter"/>
</dbReference>
<proteinExistence type="inferred from homology"/>
<dbReference type="PRINTS" id="PR00081">
    <property type="entry name" value="GDHRDH"/>
</dbReference>
<gene>
    <name evidence="3" type="ORF">CDV36_013165</name>
</gene>
<dbReference type="EMBL" id="NKUJ01000355">
    <property type="protein sequence ID" value="RMJ07236.1"/>
    <property type="molecule type" value="Genomic_DNA"/>
</dbReference>
<dbReference type="InterPro" id="IPR002347">
    <property type="entry name" value="SDR_fam"/>
</dbReference>
<dbReference type="SUPFAM" id="SSF51735">
    <property type="entry name" value="NAD(P)-binding Rossmann-fold domains"/>
    <property type="match status" value="1"/>
</dbReference>
<dbReference type="PANTHER" id="PTHR44169">
    <property type="entry name" value="NADPH-DEPENDENT 1-ACYLDIHYDROXYACETONE PHOSPHATE REDUCTASE"/>
    <property type="match status" value="1"/>
</dbReference>
<accession>A0A3M2RPI6</accession>
<comment type="caution">
    <text evidence="3">The sequence shown here is derived from an EMBL/GenBank/DDBJ whole genome shotgun (WGS) entry which is preliminary data.</text>
</comment>
<keyword evidence="4" id="KW-1185">Reference proteome</keyword>
<dbReference type="PANTHER" id="PTHR44169:SF6">
    <property type="entry name" value="NADPH-DEPENDENT 1-ACYLDIHYDROXYACETONE PHOSPHATE REDUCTASE"/>
    <property type="match status" value="1"/>
</dbReference>
<dbReference type="Proteomes" id="UP000277212">
    <property type="component" value="Unassembled WGS sequence"/>
</dbReference>
<dbReference type="Pfam" id="PF00106">
    <property type="entry name" value="adh_short"/>
    <property type="match status" value="1"/>
</dbReference>
<name>A0A3M2RPI6_9HYPO</name>
<dbReference type="Gene3D" id="3.40.50.720">
    <property type="entry name" value="NAD(P)-binding Rossmann-like Domain"/>
    <property type="match status" value="1"/>
</dbReference>
<sequence length="120" mass="12868">MAKSIFITGCSPGGIGSALARQFHTRGHHVIASGRTTSEIDPSLSPLGITTIILDVTCSESIFSAARRVNSETGGHLDILINNAGVIHVLPFADEPVAEDWQFIKGYGLDKLRYTKEKSS</sequence>
<dbReference type="GO" id="GO:0006654">
    <property type="term" value="P:phosphatidic acid biosynthetic process"/>
    <property type="evidence" value="ECO:0007669"/>
    <property type="project" value="TreeGrafter"/>
</dbReference>
<comment type="similarity">
    <text evidence="1">Belongs to the short-chain dehydrogenases/reductases (SDR) family.</text>
</comment>
<evidence type="ECO:0000256" key="1">
    <source>
        <dbReference type="ARBA" id="ARBA00006484"/>
    </source>
</evidence>
<dbReference type="GO" id="GO:0005783">
    <property type="term" value="C:endoplasmic reticulum"/>
    <property type="evidence" value="ECO:0007669"/>
    <property type="project" value="TreeGrafter"/>
</dbReference>
<evidence type="ECO:0000256" key="2">
    <source>
        <dbReference type="ARBA" id="ARBA00023002"/>
    </source>
</evidence>
<keyword evidence="2" id="KW-0560">Oxidoreductase</keyword>
<dbReference type="InterPro" id="IPR036291">
    <property type="entry name" value="NAD(P)-bd_dom_sf"/>
</dbReference>
<evidence type="ECO:0000313" key="3">
    <source>
        <dbReference type="EMBL" id="RMJ07236.1"/>
    </source>
</evidence>
<dbReference type="GO" id="GO:0019433">
    <property type="term" value="P:triglyceride catabolic process"/>
    <property type="evidence" value="ECO:0007669"/>
    <property type="project" value="TreeGrafter"/>
</dbReference>
<evidence type="ECO:0008006" key="5">
    <source>
        <dbReference type="Google" id="ProtNLM"/>
    </source>
</evidence>
<dbReference type="OrthoDB" id="2102561at2759"/>
<dbReference type="GO" id="GO:0004806">
    <property type="term" value="F:triacylglycerol lipase activity"/>
    <property type="evidence" value="ECO:0007669"/>
    <property type="project" value="TreeGrafter"/>
</dbReference>
<dbReference type="AlphaFoldDB" id="A0A3M2RPI6"/>
<organism evidence="3 4">
    <name type="scientific">Fusarium kuroshium</name>
    <dbReference type="NCBI Taxonomy" id="2010991"/>
    <lineage>
        <taxon>Eukaryota</taxon>
        <taxon>Fungi</taxon>
        <taxon>Dikarya</taxon>
        <taxon>Ascomycota</taxon>
        <taxon>Pezizomycotina</taxon>
        <taxon>Sordariomycetes</taxon>
        <taxon>Hypocreomycetidae</taxon>
        <taxon>Hypocreales</taxon>
        <taxon>Nectriaceae</taxon>
        <taxon>Fusarium</taxon>
        <taxon>Fusarium solani species complex</taxon>
    </lineage>
</organism>
<dbReference type="STRING" id="2010991.A0A3M2RPI6"/>
<protein>
    <recommendedName>
        <fullName evidence="5">NADPH-dependent 1-acyldihydroxyacetone phosphate reductase</fullName>
    </recommendedName>
</protein>